<dbReference type="PRINTS" id="PR00862">
    <property type="entry name" value="PROLIGOPTASE"/>
</dbReference>
<keyword evidence="4" id="KW-1185">Reference proteome</keyword>
<accession>A0ABU8N3F5</accession>
<name>A0ABU8N3F5_9PSEU</name>
<dbReference type="PANTHER" id="PTHR42776">
    <property type="entry name" value="SERINE PEPTIDASE S9 FAMILY MEMBER"/>
    <property type="match status" value="1"/>
</dbReference>
<dbReference type="InterPro" id="IPR029058">
    <property type="entry name" value="AB_hydrolase_fold"/>
</dbReference>
<dbReference type="Gene3D" id="3.40.50.1820">
    <property type="entry name" value="alpha/beta hydrolase"/>
    <property type="match status" value="1"/>
</dbReference>
<dbReference type="RefSeq" id="WP_337712984.1">
    <property type="nucleotide sequence ID" value="NZ_JBBEGL010000002.1"/>
</dbReference>
<dbReference type="InterPro" id="IPR001375">
    <property type="entry name" value="Peptidase_S9_cat"/>
</dbReference>
<dbReference type="Proteomes" id="UP001370100">
    <property type="component" value="Unassembled WGS sequence"/>
</dbReference>
<sequence length="611" mass="64389">MTTASDTLLHRLLDATTWRAFDVDAEGRILAGHDASGSVQLVELRPEGTRVPLTALPGAVSGRYLPGRRRIVVSHDAGGNERAQLSLLDPDAVSEGADPVGEDGLTPLVHDPDHIHGLVEVLEGGRVVYATNRRNGVDFDLVVRDVDAGTETVLYDGGGMVGNAAVSPDGTRALMTRPGVPALSSQVLLLAGDSVTELTGADEHARHLSPEWLPDGTAAVVTTDAGRDHLGVARLDVATGALTWLVTDEAHDVAARLSPDGRLLLAVTDDDGASRLAVHDADGTFLRTIALPPELRGGVADFLATPRWSPDSTGLAITWTDPATPADVLLVDAARGRAAVVASSREPLAASLPPGVDLVDPTSHGVPTPDGETVPCFVYRPAQPSGSSVTIVHGGPEGQSVRAFSAIVQALVGDGHTVLVPNVRGSVGYGKRWYSLDDVERRLDSVADLGALHAYLPTLGLDPARAALWGGSYGGYMVLAGVAFQPDLWAAGVDIVGISSLVTFLENTSPYRRAHREREYGSLERDRDFLERASPLNRIGDVRAPLFVIHGANDPRVPLSEAEQVATAVRANGVEVEMAVYDDEGHGLAKRVNRLDAYPRAVAFLSRVLAG</sequence>
<dbReference type="SUPFAM" id="SSF53474">
    <property type="entry name" value="alpha/beta-Hydrolases"/>
    <property type="match status" value="1"/>
</dbReference>
<comment type="caution">
    <text evidence="3">The sequence shown here is derived from an EMBL/GenBank/DDBJ whole genome shotgun (WGS) entry which is preliminary data.</text>
</comment>
<evidence type="ECO:0000259" key="2">
    <source>
        <dbReference type="Pfam" id="PF00326"/>
    </source>
</evidence>
<evidence type="ECO:0000313" key="3">
    <source>
        <dbReference type="EMBL" id="MEJ2886507.1"/>
    </source>
</evidence>
<dbReference type="EMBL" id="JBBEGL010000002">
    <property type="protein sequence ID" value="MEJ2886507.1"/>
    <property type="molecule type" value="Genomic_DNA"/>
</dbReference>
<dbReference type="Pfam" id="PF00326">
    <property type="entry name" value="Peptidase_S9"/>
    <property type="match status" value="1"/>
</dbReference>
<organism evidence="3 4">
    <name type="scientific">Actinomycetospora aeridis</name>
    <dbReference type="NCBI Taxonomy" id="3129231"/>
    <lineage>
        <taxon>Bacteria</taxon>
        <taxon>Bacillati</taxon>
        <taxon>Actinomycetota</taxon>
        <taxon>Actinomycetes</taxon>
        <taxon>Pseudonocardiales</taxon>
        <taxon>Pseudonocardiaceae</taxon>
        <taxon>Actinomycetospora</taxon>
    </lineage>
</organism>
<evidence type="ECO:0000256" key="1">
    <source>
        <dbReference type="ARBA" id="ARBA00022801"/>
    </source>
</evidence>
<reference evidence="3 4" key="1">
    <citation type="submission" date="2024-03" db="EMBL/GenBank/DDBJ databases">
        <title>Actinomycetospora sp. OC33-EN06, a novel actinomycete isolated from wild orchid (Aerides multiflora).</title>
        <authorList>
            <person name="Suriyachadkun C."/>
        </authorList>
    </citation>
    <scope>NUCLEOTIDE SEQUENCE [LARGE SCALE GENOMIC DNA]</scope>
    <source>
        <strain evidence="3 4">OC33-EN06</strain>
    </source>
</reference>
<keyword evidence="1" id="KW-0378">Hydrolase</keyword>
<dbReference type="PANTHER" id="PTHR42776:SF27">
    <property type="entry name" value="DIPEPTIDYL PEPTIDASE FAMILY MEMBER 6"/>
    <property type="match status" value="1"/>
</dbReference>
<proteinExistence type="predicted"/>
<protein>
    <submittedName>
        <fullName evidence="3">Prolyl oligopeptidase family serine peptidase</fullName>
    </submittedName>
</protein>
<gene>
    <name evidence="3" type="ORF">WCD41_08585</name>
</gene>
<dbReference type="InterPro" id="IPR011042">
    <property type="entry name" value="6-blade_b-propeller_TolB-like"/>
</dbReference>
<dbReference type="InterPro" id="IPR002470">
    <property type="entry name" value="Peptidase_S9A"/>
</dbReference>
<evidence type="ECO:0000313" key="4">
    <source>
        <dbReference type="Proteomes" id="UP001370100"/>
    </source>
</evidence>
<dbReference type="SUPFAM" id="SSF82171">
    <property type="entry name" value="DPP6 N-terminal domain-like"/>
    <property type="match status" value="1"/>
</dbReference>
<feature type="domain" description="Peptidase S9 prolyl oligopeptidase catalytic" evidence="2">
    <location>
        <begin position="403"/>
        <end position="609"/>
    </location>
</feature>
<dbReference type="Gene3D" id="2.120.10.30">
    <property type="entry name" value="TolB, C-terminal domain"/>
    <property type="match status" value="2"/>
</dbReference>